<gene>
    <name evidence="2" type="ORF">FVE85_1681</name>
</gene>
<name>A0A5J4YVY6_PORPP</name>
<evidence type="ECO:0000313" key="3">
    <source>
        <dbReference type="Proteomes" id="UP000324585"/>
    </source>
</evidence>
<dbReference type="AlphaFoldDB" id="A0A5J4YVY6"/>
<protein>
    <submittedName>
        <fullName evidence="2">Uncharacterized protein</fullName>
    </submittedName>
</protein>
<dbReference type="Proteomes" id="UP000324585">
    <property type="component" value="Unassembled WGS sequence"/>
</dbReference>
<evidence type="ECO:0000256" key="1">
    <source>
        <dbReference type="SAM" id="MobiDB-lite"/>
    </source>
</evidence>
<organism evidence="2 3">
    <name type="scientific">Porphyridium purpureum</name>
    <name type="common">Red alga</name>
    <name type="synonym">Porphyridium cruentum</name>
    <dbReference type="NCBI Taxonomy" id="35688"/>
    <lineage>
        <taxon>Eukaryota</taxon>
        <taxon>Rhodophyta</taxon>
        <taxon>Bangiophyceae</taxon>
        <taxon>Porphyridiales</taxon>
        <taxon>Porphyridiaceae</taxon>
        <taxon>Porphyridium</taxon>
    </lineage>
</organism>
<comment type="caution">
    <text evidence="2">The sequence shown here is derived from an EMBL/GenBank/DDBJ whole genome shotgun (WGS) entry which is preliminary data.</text>
</comment>
<proteinExistence type="predicted"/>
<accession>A0A5J4YVY6</accession>
<feature type="region of interest" description="Disordered" evidence="1">
    <location>
        <begin position="151"/>
        <end position="191"/>
    </location>
</feature>
<evidence type="ECO:0000313" key="2">
    <source>
        <dbReference type="EMBL" id="KAA8495526.1"/>
    </source>
</evidence>
<keyword evidence="3" id="KW-1185">Reference proteome</keyword>
<dbReference type="EMBL" id="VRMN01000003">
    <property type="protein sequence ID" value="KAA8495526.1"/>
    <property type="molecule type" value="Genomic_DNA"/>
</dbReference>
<sequence length="191" mass="20835">MRARDARNQPTARTSIICMSGFGKPKTKGTTDGKKSQKTLLNTYLSLVELEETVEIVVYVKDAGSDEWVKTGALVAENNQYDAAIAIHKRTILLHAKELRPSFKLSKNLIVGFAKHDDEMDGKAPNITEHVKVEAPEGLLSGWMPDPNPAAGSYYKPTLKDGRARPVDTASNFRSAPGPRTRGEGKTPASD</sequence>
<reference evidence="3" key="1">
    <citation type="journal article" date="2019" name="Nat. Commun.">
        <title>Expansion of phycobilisome linker gene families in mesophilic red algae.</title>
        <authorList>
            <person name="Lee J."/>
            <person name="Kim D."/>
            <person name="Bhattacharya D."/>
            <person name="Yoon H.S."/>
        </authorList>
    </citation>
    <scope>NUCLEOTIDE SEQUENCE [LARGE SCALE GENOMIC DNA]</scope>
    <source>
        <strain evidence="3">CCMP 1328</strain>
    </source>
</reference>